<feature type="coiled-coil region" evidence="1">
    <location>
        <begin position="1008"/>
        <end position="1059"/>
    </location>
</feature>
<feature type="compositionally biased region" description="Basic residues" evidence="2">
    <location>
        <begin position="1476"/>
        <end position="1488"/>
    </location>
</feature>
<keyword evidence="1" id="KW-0175">Coiled coil</keyword>
<feature type="compositionally biased region" description="Basic and acidic residues" evidence="2">
    <location>
        <begin position="705"/>
        <end position="719"/>
    </location>
</feature>
<feature type="region of interest" description="Disordered" evidence="2">
    <location>
        <begin position="35"/>
        <end position="57"/>
    </location>
</feature>
<reference evidence="3 4" key="1">
    <citation type="submission" date="2021-05" db="EMBL/GenBank/DDBJ databases">
        <title>Naturally bred epsilon2 phages have an improved host range and effectivity in uropathogenic E. coli over their ancestor phages.</title>
        <authorList>
            <person name="Saez D."/>
            <person name="Loose M."/>
            <person name="Mutti M."/>
            <person name="Visram Z."/>
            <person name="Hitzenhammer E."/>
            <person name="Dippel D."/>
            <person name="Tisakova L."/>
            <person name="Schertler S."/>
            <person name="Wittmann J."/>
            <person name="Corsini L."/>
            <person name="Wagenlehner F."/>
        </authorList>
    </citation>
    <scope>NUCLEOTIDE SEQUENCE [LARGE SCALE GENOMIC DNA]</scope>
</reference>
<feature type="compositionally biased region" description="Basic and acidic residues" evidence="2">
    <location>
        <begin position="606"/>
        <end position="637"/>
    </location>
</feature>
<feature type="region of interest" description="Disordered" evidence="2">
    <location>
        <begin position="606"/>
        <end position="756"/>
    </location>
</feature>
<evidence type="ECO:0000313" key="4">
    <source>
        <dbReference type="Proteomes" id="UP000828739"/>
    </source>
</evidence>
<feature type="compositionally biased region" description="Low complexity" evidence="2">
    <location>
        <begin position="720"/>
        <end position="738"/>
    </location>
</feature>
<feature type="region of interest" description="Disordered" evidence="2">
    <location>
        <begin position="366"/>
        <end position="391"/>
    </location>
</feature>
<feature type="compositionally biased region" description="Basic and acidic residues" evidence="2">
    <location>
        <begin position="1461"/>
        <end position="1475"/>
    </location>
</feature>
<evidence type="ECO:0000256" key="2">
    <source>
        <dbReference type="SAM" id="MobiDB-lite"/>
    </source>
</evidence>
<name>A0ABX9AK46_9CAUD</name>
<evidence type="ECO:0000256" key="1">
    <source>
        <dbReference type="SAM" id="Coils"/>
    </source>
</evidence>
<protein>
    <submittedName>
        <fullName evidence="3">Uncharacterized protein</fullName>
    </submittedName>
</protein>
<gene>
    <name evidence="3" type="ORF">CHD5UKE1_0026</name>
</gene>
<feature type="compositionally biased region" description="Basic and acidic residues" evidence="2">
    <location>
        <begin position="672"/>
        <end position="681"/>
    </location>
</feature>
<proteinExistence type="predicted"/>
<dbReference type="EMBL" id="MZ234028">
    <property type="protein sequence ID" value="QZI80522.1"/>
    <property type="molecule type" value="Genomic_DNA"/>
</dbReference>
<feature type="region of interest" description="Disordered" evidence="2">
    <location>
        <begin position="1461"/>
        <end position="1488"/>
    </location>
</feature>
<accession>A0ABX9AK46</accession>
<evidence type="ECO:0000313" key="3">
    <source>
        <dbReference type="EMBL" id="QZI80522.1"/>
    </source>
</evidence>
<feature type="compositionally biased region" description="Polar residues" evidence="2">
    <location>
        <begin position="639"/>
        <end position="658"/>
    </location>
</feature>
<sequence length="1488" mass="164532">MYIGGRTFLFIKGDVMANIKPWEEASKAPAYLNASPEQQAQMREQYKAAGGSIPEEQPVAQPQQEERGAIGEFAQGVSNALQSGGANIAASAAKGIGGLVEIGENLAGAQTSYGKRIQENSQNLLKERMDKIEDGIGKTVGQYAGVAGDIGLTVANPLAAAAIIAGRETGRAYADQTPEEGEDKSILDAALVGGANYAAQRILPGAVGTAESTLGRIGQNVASNAVAGAKGGALVGAAEAQNKHGDDTTFANILEGAIEEGAMGAAFGGAVGGVHGLISRPDSAVFKNTPEYAKTDIAADDELIRSAKNIDELKEAYSKAETANAASALNLLDENGFRITDAVAVDSPAAQRILNTDQARAEKAASVQKEHSNIPGLNPLSSPAKTRGKSFADNEHNQKQAVAMKDAMADYTKDNTKALTDVLDNLDRELTSLRASGDFTGSPIDIKNRTQADRDFIDAYKTFYNEANRFKARDGEDFNNFVEKAAELQKMADNVSPEMKKAIGGLKKLKGMPEGFNPIQDAYTLNNTAKFMSNQDRGWTSLTDDGFREASSPSLVMNTLGAAKYALNRFSSQRARSQRVKQQESNSEAIRSLARGDLEVARAKSTADEARAKMEEEPVVDDIKFKTQNDVETEPVREPSSSTVTEENLPSSTPQETPLTARDLVAQRRAIRQAEQRRAEEEAAAAQEAPVEQAPQAEPLPARNPLEERRAMEQQRAQEEAAQAPEPTVEEPTVKAEPLPARAPKAPKEAVQDVKPASGVERLAAMSSAARQATKDRAERFARSLYSKAAKAKATAENFLAYKGDPKELMRRIRQEDNAINTERHEEMARNQLASQQGIATAKNNTVRTNFAEWVKERGLPEDIATKALRAEEKGLGGNVTNLDSLKRRAERLYQKQREDEFDRLYQQALEENKAFDKKDAPKLVDQKKELQSEIDALIDSEPLRPAQKDAMRKLMNDFVDGKFKSSEKAGREEALEVGQMKDIWDGFINTYNREVNAFNKANKNSQYEAAAKHLQAREERLATLRKKAQARSDAKAAVENERKTLEAIAAQKSEIEKMMEGLPKPVREAQESRTLKQLAAHHDKNSPVPPEKFRSYIERIHNAESDYLDRQRRLTDAEEDARQAKWNKMYEQAEEMNRKFDVDKRVKRSEELKAAQERENDLMAVQRQRDDIHRRLMRTMEDKGISREDAEAFAGSYMDNRYALLEKPMTPTEHQNARSRIEADVEKFAKKYESMTPIEKEIVKVTGDTEGKLDNLDADTRKAIEEAQKVDSDIKKLQEEELEMEKIRSALPDDEKSQANSDILESIKQQEEVFADKVEKAFLSGKSLDELASVAEVLDRVHGADKAGNNRRFVRALQTAAENKKKYGDNPVAWFSADDYSAIAKLGASSAGGNKSRALEKIFGSTAEQAKSKLLGRDDVAKMRRVIEENPDIKIPSYKTTNRTEYLQFLEKFNDEGKPKIKRGSLSEKLERSKRQSRLRVRVRPKE</sequence>
<organism evidence="3 4">
    <name type="scientific">Escherichia phage vB_EcoP-CHD5UKE1</name>
    <dbReference type="NCBI Taxonomy" id="2865805"/>
    <lineage>
        <taxon>Viruses</taxon>
        <taxon>Duplodnaviria</taxon>
        <taxon>Heunggongvirae</taxon>
        <taxon>Uroviricota</taxon>
        <taxon>Caudoviricetes</taxon>
        <taxon>Mktvariviridae</taxon>
        <taxon>Gordonclarkvirinae</taxon>
        <taxon>Kuravirus</taxon>
        <taxon>Kuravirus CHD5UKE1</taxon>
        <taxon>Kuravirus SU10</taxon>
    </lineage>
</organism>
<keyword evidence="4" id="KW-1185">Reference proteome</keyword>
<feature type="compositionally biased region" description="Low complexity" evidence="2">
    <location>
        <begin position="684"/>
        <end position="703"/>
    </location>
</feature>
<dbReference type="Proteomes" id="UP000828739">
    <property type="component" value="Segment"/>
</dbReference>